<dbReference type="InterPro" id="IPR043128">
    <property type="entry name" value="Rev_trsase/Diguanyl_cyclase"/>
</dbReference>
<evidence type="ECO:0000313" key="2">
    <source>
        <dbReference type="Proteomes" id="UP001151760"/>
    </source>
</evidence>
<proteinExistence type="predicted"/>
<dbReference type="Gene3D" id="3.10.10.10">
    <property type="entry name" value="HIV Type 1 Reverse Transcriptase, subunit A, domain 1"/>
    <property type="match status" value="1"/>
</dbReference>
<name>A0ABQ5H8N8_9ASTR</name>
<dbReference type="SUPFAM" id="SSF56672">
    <property type="entry name" value="DNA/RNA polymerases"/>
    <property type="match status" value="1"/>
</dbReference>
<sequence length="630" mass="72211">MVTSIGIYHAKPYALCGGPSMKLKQRLFKACQFNNHSKNSSISSKPDRAHICTISPLGQGAEVGLGVLRNIKRVSRGRRGSLIKASRGKSSLDSGYDTVSDSGSKDLIEQVEWAMPVWCKMFRLTLSGSARNWFDSLDPKSVDGFKELSNKFLEEFSQQKRIFAFMHEHGHLELAKKLNDKVPKTIDEMWERVRAFIRGETVADTTEVIIYPWWEKSVGKASSSKNQNGSEIEVIEGDNVNFPPPPPMVRTPEKRNMNKFCDYHQDRGRAARRARAQPKEKEKVINMVRSQGYRKRPYERVEHWMDNTIAFILVPRYQLMDWPVVVDALIEGSGSEGYMLMVVALQKRSQLPLGVIDLEVTIGEYEKTRIVIMEFAVVKSPSPYNTLLDPSLMQTSSEVTNPRVSLALVETRSRRPGKEPMKLYDMEERQQLDKGNKLPKSSVEEKIVNVDIFAWTLADMMDIPHAITEHSLDTYPHIEPKVKKKISLAPDKRKVVTDEVNEWLKAGIIRRMRYPLWVSNPELVKKLDGSWRMCIDFIDLSKACSKDLYPLPEIDWNIEPLMGFQYKCFLDTYKGSHQIHMTNKDEEKTDFHTEEGVFCYTKMAFGLKNAGATLNLEAYVYDMMIKSRTE</sequence>
<reference evidence="1" key="2">
    <citation type="submission" date="2022-01" db="EMBL/GenBank/DDBJ databases">
        <authorList>
            <person name="Yamashiro T."/>
            <person name="Shiraishi A."/>
            <person name="Satake H."/>
            <person name="Nakayama K."/>
        </authorList>
    </citation>
    <scope>NUCLEOTIDE SEQUENCE</scope>
</reference>
<gene>
    <name evidence="1" type="ORF">Tco_1058587</name>
</gene>
<evidence type="ECO:0008006" key="3">
    <source>
        <dbReference type="Google" id="ProtNLM"/>
    </source>
</evidence>
<comment type="caution">
    <text evidence="1">The sequence shown here is derived from an EMBL/GenBank/DDBJ whole genome shotgun (WGS) entry which is preliminary data.</text>
</comment>
<dbReference type="InterPro" id="IPR053134">
    <property type="entry name" value="RNA-dir_DNA_polymerase"/>
</dbReference>
<organism evidence="1 2">
    <name type="scientific">Tanacetum coccineum</name>
    <dbReference type="NCBI Taxonomy" id="301880"/>
    <lineage>
        <taxon>Eukaryota</taxon>
        <taxon>Viridiplantae</taxon>
        <taxon>Streptophyta</taxon>
        <taxon>Embryophyta</taxon>
        <taxon>Tracheophyta</taxon>
        <taxon>Spermatophyta</taxon>
        <taxon>Magnoliopsida</taxon>
        <taxon>eudicotyledons</taxon>
        <taxon>Gunneridae</taxon>
        <taxon>Pentapetalae</taxon>
        <taxon>asterids</taxon>
        <taxon>campanulids</taxon>
        <taxon>Asterales</taxon>
        <taxon>Asteraceae</taxon>
        <taxon>Asteroideae</taxon>
        <taxon>Anthemideae</taxon>
        <taxon>Anthemidinae</taxon>
        <taxon>Tanacetum</taxon>
    </lineage>
</organism>
<accession>A0ABQ5H8N8</accession>
<reference evidence="1" key="1">
    <citation type="journal article" date="2022" name="Int. J. Mol. Sci.">
        <title>Draft Genome of Tanacetum Coccineum: Genomic Comparison of Closely Related Tanacetum-Family Plants.</title>
        <authorList>
            <person name="Yamashiro T."/>
            <person name="Shiraishi A."/>
            <person name="Nakayama K."/>
            <person name="Satake H."/>
        </authorList>
    </citation>
    <scope>NUCLEOTIDE SEQUENCE</scope>
</reference>
<dbReference type="PANTHER" id="PTHR24559">
    <property type="entry name" value="TRANSPOSON TY3-I GAG-POL POLYPROTEIN"/>
    <property type="match status" value="1"/>
</dbReference>
<dbReference type="CDD" id="cd01647">
    <property type="entry name" value="RT_LTR"/>
    <property type="match status" value="1"/>
</dbReference>
<evidence type="ECO:0000313" key="1">
    <source>
        <dbReference type="EMBL" id="GJT84245.1"/>
    </source>
</evidence>
<dbReference type="PANTHER" id="PTHR24559:SF444">
    <property type="entry name" value="REVERSE TRANSCRIPTASE DOMAIN-CONTAINING PROTEIN"/>
    <property type="match status" value="1"/>
</dbReference>
<dbReference type="Gene3D" id="3.30.70.270">
    <property type="match status" value="1"/>
</dbReference>
<dbReference type="Proteomes" id="UP001151760">
    <property type="component" value="Unassembled WGS sequence"/>
</dbReference>
<keyword evidence="2" id="KW-1185">Reference proteome</keyword>
<protein>
    <recommendedName>
        <fullName evidence="3">Retrotransposon gag domain-containing protein</fullName>
    </recommendedName>
</protein>
<dbReference type="InterPro" id="IPR043502">
    <property type="entry name" value="DNA/RNA_pol_sf"/>
</dbReference>
<dbReference type="EMBL" id="BQNB010019339">
    <property type="protein sequence ID" value="GJT84245.1"/>
    <property type="molecule type" value="Genomic_DNA"/>
</dbReference>